<evidence type="ECO:0000256" key="10">
    <source>
        <dbReference type="RuleBase" id="RU363034"/>
    </source>
</evidence>
<dbReference type="GO" id="GO:0006508">
    <property type="term" value="P:proteolysis"/>
    <property type="evidence" value="ECO:0007669"/>
    <property type="project" value="UniProtKB-KW"/>
</dbReference>
<keyword evidence="11" id="KW-0732">Signal</keyword>
<evidence type="ECO:0000313" key="14">
    <source>
        <dbReference type="Proteomes" id="UP001431783"/>
    </source>
</evidence>
<dbReference type="AlphaFoldDB" id="A0AAW1UPL3"/>
<dbReference type="InterPro" id="IPR050430">
    <property type="entry name" value="Peptidase_S1"/>
</dbReference>
<dbReference type="SUPFAM" id="SSF50494">
    <property type="entry name" value="Trypsin-like serine proteases"/>
    <property type="match status" value="1"/>
</dbReference>
<keyword evidence="7" id="KW-1015">Disulfide bond</keyword>
<dbReference type="InterPro" id="IPR033116">
    <property type="entry name" value="TRYPSIN_SER"/>
</dbReference>
<comment type="similarity">
    <text evidence="1">Belongs to the peptidase S1 family.</text>
</comment>
<organism evidence="13 14">
    <name type="scientific">Henosepilachna vigintioctopunctata</name>
    <dbReference type="NCBI Taxonomy" id="420089"/>
    <lineage>
        <taxon>Eukaryota</taxon>
        <taxon>Metazoa</taxon>
        <taxon>Ecdysozoa</taxon>
        <taxon>Arthropoda</taxon>
        <taxon>Hexapoda</taxon>
        <taxon>Insecta</taxon>
        <taxon>Pterygota</taxon>
        <taxon>Neoptera</taxon>
        <taxon>Endopterygota</taxon>
        <taxon>Coleoptera</taxon>
        <taxon>Polyphaga</taxon>
        <taxon>Cucujiformia</taxon>
        <taxon>Coccinelloidea</taxon>
        <taxon>Coccinellidae</taxon>
        <taxon>Epilachninae</taxon>
        <taxon>Epilachnini</taxon>
        <taxon>Henosepilachna</taxon>
    </lineage>
</organism>
<dbReference type="Gene3D" id="2.40.10.10">
    <property type="entry name" value="Trypsin-like serine proteases"/>
    <property type="match status" value="1"/>
</dbReference>
<dbReference type="PROSITE" id="PS00135">
    <property type="entry name" value="TRYPSIN_SER"/>
    <property type="match status" value="1"/>
</dbReference>
<gene>
    <name evidence="13" type="ORF">WA026_016289</name>
</gene>
<dbReference type="FunFam" id="2.40.10.10:FF:000166">
    <property type="entry name" value="Trypsin"/>
    <property type="match status" value="1"/>
</dbReference>
<proteinExistence type="inferred from homology"/>
<evidence type="ECO:0000256" key="7">
    <source>
        <dbReference type="ARBA" id="ARBA00023157"/>
    </source>
</evidence>
<evidence type="ECO:0000256" key="8">
    <source>
        <dbReference type="ARBA" id="ARBA00036320"/>
    </source>
</evidence>
<dbReference type="CDD" id="cd00190">
    <property type="entry name" value="Tryp_SPc"/>
    <property type="match status" value="1"/>
</dbReference>
<keyword evidence="3" id="KW-0222">Digestion</keyword>
<keyword evidence="2 10" id="KW-0645">Protease</keyword>
<dbReference type="SMART" id="SM00020">
    <property type="entry name" value="Tryp_SPc"/>
    <property type="match status" value="1"/>
</dbReference>
<dbReference type="Proteomes" id="UP001431783">
    <property type="component" value="Unassembled WGS sequence"/>
</dbReference>
<accession>A0AAW1UPL3</accession>
<comment type="catalytic activity">
    <reaction evidence="8">
        <text>Preferential cleavage: Arg-|-Xaa, Lys-|-Xaa.</text>
        <dbReference type="EC" id="3.4.21.4"/>
    </reaction>
</comment>
<dbReference type="PANTHER" id="PTHR24276:SF97">
    <property type="entry name" value="GH13245P2-RELATED"/>
    <property type="match status" value="1"/>
</dbReference>
<name>A0AAW1UPL3_9CUCU</name>
<evidence type="ECO:0000256" key="1">
    <source>
        <dbReference type="ARBA" id="ARBA00007664"/>
    </source>
</evidence>
<dbReference type="EMBL" id="JARQZJ010000069">
    <property type="protein sequence ID" value="KAK9881399.1"/>
    <property type="molecule type" value="Genomic_DNA"/>
</dbReference>
<keyword evidence="5 10" id="KW-0720">Serine protease</keyword>
<evidence type="ECO:0000259" key="12">
    <source>
        <dbReference type="PROSITE" id="PS50240"/>
    </source>
</evidence>
<comment type="caution">
    <text evidence="13">The sequence shown here is derived from an EMBL/GenBank/DDBJ whole genome shotgun (WGS) entry which is preliminary data.</text>
</comment>
<feature type="domain" description="Peptidase S1" evidence="12">
    <location>
        <begin position="26"/>
        <end position="262"/>
    </location>
</feature>
<evidence type="ECO:0000256" key="6">
    <source>
        <dbReference type="ARBA" id="ARBA00023145"/>
    </source>
</evidence>
<evidence type="ECO:0000256" key="9">
    <source>
        <dbReference type="ARBA" id="ARBA00038868"/>
    </source>
</evidence>
<dbReference type="EC" id="3.4.21.4" evidence="9"/>
<evidence type="ECO:0000256" key="3">
    <source>
        <dbReference type="ARBA" id="ARBA00022757"/>
    </source>
</evidence>
<dbReference type="PANTHER" id="PTHR24276">
    <property type="entry name" value="POLYSERASE-RELATED"/>
    <property type="match status" value="1"/>
</dbReference>
<dbReference type="PROSITE" id="PS50240">
    <property type="entry name" value="TRYPSIN_DOM"/>
    <property type="match status" value="1"/>
</dbReference>
<evidence type="ECO:0000313" key="13">
    <source>
        <dbReference type="EMBL" id="KAK9881399.1"/>
    </source>
</evidence>
<dbReference type="PROSITE" id="PS00134">
    <property type="entry name" value="TRYPSIN_HIS"/>
    <property type="match status" value="1"/>
</dbReference>
<dbReference type="InterPro" id="IPR043504">
    <property type="entry name" value="Peptidase_S1_PA_chymotrypsin"/>
</dbReference>
<dbReference type="Pfam" id="PF00089">
    <property type="entry name" value="Trypsin"/>
    <property type="match status" value="1"/>
</dbReference>
<dbReference type="InterPro" id="IPR001314">
    <property type="entry name" value="Peptidase_S1A"/>
</dbReference>
<dbReference type="InterPro" id="IPR001254">
    <property type="entry name" value="Trypsin_dom"/>
</dbReference>
<keyword evidence="6" id="KW-0865">Zymogen</keyword>
<keyword evidence="4 10" id="KW-0378">Hydrolase</keyword>
<dbReference type="PRINTS" id="PR00722">
    <property type="entry name" value="CHYMOTRYPSIN"/>
</dbReference>
<dbReference type="GO" id="GO:0004252">
    <property type="term" value="F:serine-type endopeptidase activity"/>
    <property type="evidence" value="ECO:0007669"/>
    <property type="project" value="UniProtKB-EC"/>
</dbReference>
<evidence type="ECO:0000256" key="5">
    <source>
        <dbReference type="ARBA" id="ARBA00022825"/>
    </source>
</evidence>
<feature type="signal peptide" evidence="11">
    <location>
        <begin position="1"/>
        <end position="22"/>
    </location>
</feature>
<protein>
    <recommendedName>
        <fullName evidence="9">trypsin</fullName>
        <ecNumber evidence="9">3.4.21.4</ecNumber>
    </recommendedName>
</protein>
<keyword evidence="14" id="KW-1185">Reference proteome</keyword>
<dbReference type="InterPro" id="IPR018114">
    <property type="entry name" value="TRYPSIN_HIS"/>
</dbReference>
<sequence length="288" mass="32560">MLCQTYVVLFIFLILELRNVRMHDRVVGGKKCSVEEVPFIVSIRRSFNFQHFCGGSLISSRWVLSAAHCFEKMKPSELRLLVGLSEAHRNMAQTLNAKSIFLHEDFDTYYYRNDIALVLLDHKVIMFRGVVSTIKLPPPNTPDDLSGICGSKFRLAGWGSTEIWSKEKPAYHPSPIFKCVELPYVTNDKCKDFTDFPSDNIMCTFVPEGGKDGCQGDSGGPLFCNSMQYGIVSFGFGCGAAQTPAFYTRVDKYLDFINKTIHLRNDSACLSILRFLLISSYVLHILIY</sequence>
<dbReference type="GO" id="GO:0007586">
    <property type="term" value="P:digestion"/>
    <property type="evidence" value="ECO:0007669"/>
    <property type="project" value="UniProtKB-KW"/>
</dbReference>
<evidence type="ECO:0000256" key="2">
    <source>
        <dbReference type="ARBA" id="ARBA00022670"/>
    </source>
</evidence>
<dbReference type="InterPro" id="IPR009003">
    <property type="entry name" value="Peptidase_S1_PA"/>
</dbReference>
<evidence type="ECO:0000256" key="4">
    <source>
        <dbReference type="ARBA" id="ARBA00022801"/>
    </source>
</evidence>
<feature type="chain" id="PRO_5043620907" description="trypsin" evidence="11">
    <location>
        <begin position="23"/>
        <end position="288"/>
    </location>
</feature>
<reference evidence="13 14" key="1">
    <citation type="submission" date="2023-03" db="EMBL/GenBank/DDBJ databases">
        <title>Genome insight into feeding habits of ladybird beetles.</title>
        <authorList>
            <person name="Li H.-S."/>
            <person name="Huang Y.-H."/>
            <person name="Pang H."/>
        </authorList>
    </citation>
    <scope>NUCLEOTIDE SEQUENCE [LARGE SCALE GENOMIC DNA]</scope>
    <source>
        <strain evidence="13">SYSU_2023b</strain>
        <tissue evidence="13">Whole body</tissue>
    </source>
</reference>
<evidence type="ECO:0000256" key="11">
    <source>
        <dbReference type="SAM" id="SignalP"/>
    </source>
</evidence>